<sequence>MLMINILTPCDLPSLALSSKWANGAVPASPPSVGWRLQSKVLRPFGGPAISLFRVKMMMFAIVMLS</sequence>
<evidence type="ECO:0000313" key="9">
    <source>
        <dbReference type="Proteomes" id="UP000437068"/>
    </source>
</evidence>
<dbReference type="EMBL" id="QXGE01008609">
    <property type="protein sequence ID" value="KAE9261710.1"/>
    <property type="molecule type" value="Genomic_DNA"/>
</dbReference>
<dbReference type="AlphaFoldDB" id="A0A6A3PLV8"/>
<evidence type="ECO:0000313" key="3">
    <source>
        <dbReference type="EMBL" id="KAE9157797.1"/>
    </source>
</evidence>
<evidence type="ECO:0000313" key="11">
    <source>
        <dbReference type="Proteomes" id="UP000440732"/>
    </source>
</evidence>
<evidence type="ECO:0000313" key="5">
    <source>
        <dbReference type="EMBL" id="KAE9160306.1"/>
    </source>
</evidence>
<evidence type="ECO:0000313" key="13">
    <source>
        <dbReference type="Proteomes" id="UP000476176"/>
    </source>
</evidence>
<gene>
    <name evidence="6" type="ORF">PF001_g32319</name>
    <name evidence="5" type="ORF">PF002_g32651</name>
    <name evidence="3" type="ORF">PF004_g32085</name>
    <name evidence="4" type="ORF">PF005_g32614</name>
    <name evidence="2" type="ORF">PF006_g32512</name>
    <name evidence="1" type="ORF">PF007_g32990</name>
    <name evidence="7" type="ORF">PF008_g32406</name>
</gene>
<evidence type="ECO:0000313" key="10">
    <source>
        <dbReference type="Proteomes" id="UP000440367"/>
    </source>
</evidence>
<dbReference type="Proteomes" id="UP000433483">
    <property type="component" value="Unassembled WGS sequence"/>
</dbReference>
<evidence type="ECO:0000313" key="7">
    <source>
        <dbReference type="EMBL" id="KAE9263259.1"/>
    </source>
</evidence>
<evidence type="ECO:0000313" key="2">
    <source>
        <dbReference type="EMBL" id="KAE9057109.1"/>
    </source>
</evidence>
<dbReference type="EMBL" id="QXGB01008321">
    <property type="protein sequence ID" value="KAE9158033.1"/>
    <property type="molecule type" value="Genomic_DNA"/>
</dbReference>
<keyword evidence="8" id="KW-1185">Reference proteome</keyword>
<comment type="caution">
    <text evidence="2">The sequence shown here is derived from an EMBL/GenBank/DDBJ whole genome shotgun (WGS) entry which is preliminary data.</text>
</comment>
<evidence type="ECO:0000313" key="6">
    <source>
        <dbReference type="EMBL" id="KAE9261710.1"/>
    </source>
</evidence>
<evidence type="ECO:0000313" key="1">
    <source>
        <dbReference type="EMBL" id="KAE9053296.1"/>
    </source>
</evidence>
<dbReference type="EMBL" id="QXFY01008977">
    <property type="protein sequence ID" value="KAE9263259.1"/>
    <property type="molecule type" value="Genomic_DNA"/>
</dbReference>
<dbReference type="EMBL" id="QXGA01009067">
    <property type="protein sequence ID" value="KAE9057109.1"/>
    <property type="molecule type" value="Genomic_DNA"/>
</dbReference>
<dbReference type="Proteomes" id="UP000437068">
    <property type="component" value="Unassembled WGS sequence"/>
</dbReference>
<dbReference type="EMBL" id="QXFZ01011293">
    <property type="protein sequence ID" value="KAE9053296.1"/>
    <property type="molecule type" value="Genomic_DNA"/>
</dbReference>
<evidence type="ECO:0000313" key="14">
    <source>
        <dbReference type="Proteomes" id="UP000486351"/>
    </source>
</evidence>
<dbReference type="Proteomes" id="UP000441208">
    <property type="component" value="Unassembled WGS sequence"/>
</dbReference>
<evidence type="ECO:0000313" key="4">
    <source>
        <dbReference type="EMBL" id="KAE9158033.1"/>
    </source>
</evidence>
<dbReference type="EMBL" id="QXGC01009304">
    <property type="protein sequence ID" value="KAE9157797.1"/>
    <property type="molecule type" value="Genomic_DNA"/>
</dbReference>
<evidence type="ECO:0000313" key="8">
    <source>
        <dbReference type="Proteomes" id="UP000433483"/>
    </source>
</evidence>
<reference evidence="8 9" key="1">
    <citation type="submission" date="2018-08" db="EMBL/GenBank/DDBJ databases">
        <title>Genomic investigation of the strawberry pathogen Phytophthora fragariae indicates pathogenicity is determined by transcriptional variation in three key races.</title>
        <authorList>
            <person name="Adams T.M."/>
            <person name="Armitage A.D."/>
            <person name="Sobczyk M.K."/>
            <person name="Bates H.J."/>
            <person name="Dunwell J.M."/>
            <person name="Nellist C.F."/>
            <person name="Harrison R.J."/>
        </authorList>
    </citation>
    <scope>NUCLEOTIDE SEQUENCE [LARGE SCALE GENOMIC DNA]</scope>
    <source>
        <strain evidence="6 9">A4</strain>
        <strain evidence="5 10">BC-1</strain>
        <strain evidence="3 13">BC-23</strain>
        <strain evidence="4 8">NOV-27</strain>
        <strain evidence="2 11">NOV-5</strain>
        <strain evidence="1 12">NOV-71</strain>
        <strain evidence="7 14">NOV-77</strain>
    </source>
</reference>
<dbReference type="Proteomes" id="UP000476176">
    <property type="component" value="Unassembled WGS sequence"/>
</dbReference>
<organism evidence="2 11">
    <name type="scientific">Phytophthora fragariae</name>
    <dbReference type="NCBI Taxonomy" id="53985"/>
    <lineage>
        <taxon>Eukaryota</taxon>
        <taxon>Sar</taxon>
        <taxon>Stramenopiles</taxon>
        <taxon>Oomycota</taxon>
        <taxon>Peronosporomycetes</taxon>
        <taxon>Peronosporales</taxon>
        <taxon>Peronosporaceae</taxon>
        <taxon>Phytophthora</taxon>
    </lineage>
</organism>
<dbReference type="Proteomes" id="UP000440367">
    <property type="component" value="Unassembled WGS sequence"/>
</dbReference>
<accession>A0A6A3PLV8</accession>
<proteinExistence type="predicted"/>
<protein>
    <submittedName>
        <fullName evidence="2">Uncharacterized protein</fullName>
    </submittedName>
</protein>
<dbReference type="Proteomes" id="UP000486351">
    <property type="component" value="Unassembled WGS sequence"/>
</dbReference>
<name>A0A6A3PLV8_9STRA</name>
<dbReference type="Proteomes" id="UP000440732">
    <property type="component" value="Unassembled WGS sequence"/>
</dbReference>
<evidence type="ECO:0000313" key="12">
    <source>
        <dbReference type="Proteomes" id="UP000441208"/>
    </source>
</evidence>
<dbReference type="EMBL" id="QXGD01007757">
    <property type="protein sequence ID" value="KAE9160306.1"/>
    <property type="molecule type" value="Genomic_DNA"/>
</dbReference>